<keyword evidence="3 6" id="KW-0812">Transmembrane</keyword>
<dbReference type="FunFam" id="1.20.1260.100:FF:000001">
    <property type="entry name" value="translocator protein 2"/>
    <property type="match status" value="1"/>
</dbReference>
<evidence type="ECO:0000256" key="2">
    <source>
        <dbReference type="ARBA" id="ARBA00007524"/>
    </source>
</evidence>
<dbReference type="InterPro" id="IPR038330">
    <property type="entry name" value="TspO/MBR-related_sf"/>
</dbReference>
<dbReference type="GO" id="GO:0033013">
    <property type="term" value="P:tetrapyrrole metabolic process"/>
    <property type="evidence" value="ECO:0007669"/>
    <property type="project" value="UniProtKB-ARBA"/>
</dbReference>
<evidence type="ECO:0000256" key="5">
    <source>
        <dbReference type="ARBA" id="ARBA00023136"/>
    </source>
</evidence>
<evidence type="ECO:0000256" key="4">
    <source>
        <dbReference type="ARBA" id="ARBA00022989"/>
    </source>
</evidence>
<evidence type="ECO:0000256" key="1">
    <source>
        <dbReference type="ARBA" id="ARBA00004141"/>
    </source>
</evidence>
<keyword evidence="5 6" id="KW-0472">Membrane</keyword>
<dbReference type="HOGENOM" id="CLU_091805_2_1_11"/>
<comment type="similarity">
    <text evidence="2">Belongs to the TspO/BZRP family.</text>
</comment>
<dbReference type="InterPro" id="IPR004307">
    <property type="entry name" value="TspO_MBR"/>
</dbReference>
<dbReference type="PANTHER" id="PTHR10057:SF0">
    <property type="entry name" value="TRANSLOCATOR PROTEIN"/>
    <property type="match status" value="1"/>
</dbReference>
<gene>
    <name evidence="7" type="ordered locus">Tcur_0333</name>
</gene>
<proteinExistence type="inferred from homology"/>
<dbReference type="KEGG" id="tcu:Tcur_0333"/>
<dbReference type="PIRSF" id="PIRSF005859">
    <property type="entry name" value="PBR"/>
    <property type="match status" value="1"/>
</dbReference>
<comment type="subcellular location">
    <subcellularLocation>
        <location evidence="1">Membrane</location>
        <topology evidence="1">Multi-pass membrane protein</topology>
    </subcellularLocation>
</comment>
<accession>D1A1L3</accession>
<sequence length="170" mass="18293">MVRIMQRGVPRTGRRPGGTAATWGGLAVFAGVTALAAGVGALAVSGAGQEYARLDRPDWAPPSWLFPPVWTVLYATIAVSGWLVWRRHGVHPALGVFGLQLVLNAIWTPIFFGAGAYGWAVADIVALWLALGATIGWFWRLSRPAALLLVPYWAWVSYATALTVAIWRAA</sequence>
<evidence type="ECO:0000256" key="3">
    <source>
        <dbReference type="ARBA" id="ARBA00022692"/>
    </source>
</evidence>
<evidence type="ECO:0000313" key="8">
    <source>
        <dbReference type="Proteomes" id="UP000001918"/>
    </source>
</evidence>
<dbReference type="Proteomes" id="UP000001918">
    <property type="component" value="Chromosome"/>
</dbReference>
<dbReference type="STRING" id="471852.Tcur_0333"/>
<dbReference type="Pfam" id="PF03073">
    <property type="entry name" value="TspO_MBR"/>
    <property type="match status" value="1"/>
</dbReference>
<dbReference type="eggNOG" id="COG3476">
    <property type="taxonomic scope" value="Bacteria"/>
</dbReference>
<dbReference type="AlphaFoldDB" id="D1A1L3"/>
<organism evidence="7 8">
    <name type="scientific">Thermomonospora curvata (strain ATCC 19995 / DSM 43183 / JCM 3096 / KCTC 9072 / NBRC 15933 / NCIMB 10081 / Henssen B9)</name>
    <dbReference type="NCBI Taxonomy" id="471852"/>
    <lineage>
        <taxon>Bacteria</taxon>
        <taxon>Bacillati</taxon>
        <taxon>Actinomycetota</taxon>
        <taxon>Actinomycetes</taxon>
        <taxon>Streptosporangiales</taxon>
        <taxon>Thermomonosporaceae</taxon>
        <taxon>Thermomonospora</taxon>
    </lineage>
</organism>
<protein>
    <submittedName>
        <fullName evidence="7">TspO and MBR like protein</fullName>
    </submittedName>
</protein>
<feature type="transmembrane region" description="Helical" evidence="6">
    <location>
        <begin position="21"/>
        <end position="44"/>
    </location>
</feature>
<feature type="transmembrane region" description="Helical" evidence="6">
    <location>
        <begin position="146"/>
        <end position="167"/>
    </location>
</feature>
<feature type="transmembrane region" description="Helical" evidence="6">
    <location>
        <begin position="116"/>
        <end position="139"/>
    </location>
</feature>
<dbReference type="GO" id="GO:0016020">
    <property type="term" value="C:membrane"/>
    <property type="evidence" value="ECO:0007669"/>
    <property type="project" value="UniProtKB-SubCell"/>
</dbReference>
<keyword evidence="8" id="KW-1185">Reference proteome</keyword>
<feature type="transmembrane region" description="Helical" evidence="6">
    <location>
        <begin position="64"/>
        <end position="85"/>
    </location>
</feature>
<feature type="transmembrane region" description="Helical" evidence="6">
    <location>
        <begin position="92"/>
        <end position="110"/>
    </location>
</feature>
<reference evidence="7 8" key="1">
    <citation type="journal article" date="2011" name="Stand. Genomic Sci.">
        <title>Complete genome sequence of Thermomonospora curvata type strain (B9).</title>
        <authorList>
            <person name="Chertkov O."/>
            <person name="Sikorski J."/>
            <person name="Nolan M."/>
            <person name="Lapidus A."/>
            <person name="Lucas S."/>
            <person name="Del Rio T.G."/>
            <person name="Tice H."/>
            <person name="Cheng J.F."/>
            <person name="Goodwin L."/>
            <person name="Pitluck S."/>
            <person name="Liolios K."/>
            <person name="Ivanova N."/>
            <person name="Mavromatis K."/>
            <person name="Mikhailova N."/>
            <person name="Ovchinnikova G."/>
            <person name="Pati A."/>
            <person name="Chen A."/>
            <person name="Palaniappan K."/>
            <person name="Djao O.D."/>
            <person name="Land M."/>
            <person name="Hauser L."/>
            <person name="Chang Y.J."/>
            <person name="Jeffries C.D."/>
            <person name="Brettin T."/>
            <person name="Han C."/>
            <person name="Detter J.C."/>
            <person name="Rohde M."/>
            <person name="Goker M."/>
            <person name="Woyke T."/>
            <person name="Bristow J."/>
            <person name="Eisen J.A."/>
            <person name="Markowitz V."/>
            <person name="Hugenholtz P."/>
            <person name="Klenk H.P."/>
            <person name="Kyrpides N.C."/>
        </authorList>
    </citation>
    <scope>NUCLEOTIDE SEQUENCE [LARGE SCALE GENOMIC DNA]</scope>
    <source>
        <strain evidence="8">ATCC 19995 / DSM 43183 / JCM 3096 / KCTC 9072 / NBRC 15933 / NCIMB 10081 / Henssen B9</strain>
    </source>
</reference>
<dbReference type="CDD" id="cd15904">
    <property type="entry name" value="TSPO_MBR"/>
    <property type="match status" value="1"/>
</dbReference>
<name>D1A1L3_THECD</name>
<dbReference type="PANTHER" id="PTHR10057">
    <property type="entry name" value="PERIPHERAL-TYPE BENZODIAZEPINE RECEPTOR"/>
    <property type="match status" value="1"/>
</dbReference>
<evidence type="ECO:0000256" key="6">
    <source>
        <dbReference type="SAM" id="Phobius"/>
    </source>
</evidence>
<dbReference type="EMBL" id="CP001738">
    <property type="protein sequence ID" value="ACY95935.1"/>
    <property type="molecule type" value="Genomic_DNA"/>
</dbReference>
<evidence type="ECO:0000313" key="7">
    <source>
        <dbReference type="EMBL" id="ACY95935.1"/>
    </source>
</evidence>
<dbReference type="Gene3D" id="1.20.1260.100">
    <property type="entry name" value="TspO/MBR protein"/>
    <property type="match status" value="1"/>
</dbReference>
<keyword evidence="4 6" id="KW-1133">Transmembrane helix</keyword>